<gene>
    <name evidence="2" type="ORF">BN977_03694</name>
</gene>
<dbReference type="InterPro" id="IPR003779">
    <property type="entry name" value="CMD-like"/>
</dbReference>
<evidence type="ECO:0000313" key="3">
    <source>
        <dbReference type="Proteomes" id="UP000028870"/>
    </source>
</evidence>
<reference evidence="2" key="2">
    <citation type="submission" date="2014-03" db="EMBL/GenBank/DDBJ databases">
        <authorList>
            <person name="Urmite Genomes"/>
        </authorList>
    </citation>
    <scope>NUCLEOTIDE SEQUENCE</scope>
    <source>
        <strain evidence="2">DSM 44829</strain>
    </source>
</reference>
<organism evidence="2 3">
    <name type="scientific">Mycolicibacterium cosmeticum</name>
    <dbReference type="NCBI Taxonomy" id="258533"/>
    <lineage>
        <taxon>Bacteria</taxon>
        <taxon>Bacillati</taxon>
        <taxon>Actinomycetota</taxon>
        <taxon>Actinomycetes</taxon>
        <taxon>Mycobacteriales</taxon>
        <taxon>Mycobacteriaceae</taxon>
        <taxon>Mycolicibacterium</taxon>
    </lineage>
</organism>
<dbReference type="AlphaFoldDB" id="W9ASV1"/>
<dbReference type="SUPFAM" id="SSF69118">
    <property type="entry name" value="AhpD-like"/>
    <property type="match status" value="1"/>
</dbReference>
<evidence type="ECO:0000259" key="1">
    <source>
        <dbReference type="Pfam" id="PF02627"/>
    </source>
</evidence>
<evidence type="ECO:0000313" key="2">
    <source>
        <dbReference type="EMBL" id="CDO08874.1"/>
    </source>
</evidence>
<name>W9ASV1_MYCCO</name>
<reference evidence="2" key="1">
    <citation type="submission" date="2014-03" db="EMBL/GenBank/DDBJ databases">
        <title>Draft Genome Sequence of Mycobacterium cosmeticum DSM 44829.</title>
        <authorList>
            <person name="Croce O."/>
            <person name="Robert C."/>
            <person name="Raoult D."/>
            <person name="Drancourt M."/>
        </authorList>
    </citation>
    <scope>NUCLEOTIDE SEQUENCE [LARGE SCALE GENOMIC DNA]</scope>
    <source>
        <strain evidence="2">DSM 44829</strain>
    </source>
</reference>
<dbReference type="EMBL" id="CCBB010000002">
    <property type="protein sequence ID" value="CDO08874.1"/>
    <property type="molecule type" value="Genomic_DNA"/>
</dbReference>
<dbReference type="OrthoDB" id="949132at2"/>
<dbReference type="RefSeq" id="WP_036400040.1">
    <property type="nucleotide sequence ID" value="NZ_CCBB010000002.1"/>
</dbReference>
<protein>
    <submittedName>
        <fullName evidence="2">Carboxymuconolactone decarboxylase</fullName>
    </submittedName>
</protein>
<dbReference type="InterPro" id="IPR029032">
    <property type="entry name" value="AhpD-like"/>
</dbReference>
<accession>W9ASV1</accession>
<dbReference type="STRING" id="258533.BN977_03694"/>
<dbReference type="Pfam" id="PF02627">
    <property type="entry name" value="CMD"/>
    <property type="match status" value="1"/>
</dbReference>
<sequence>MTDTDSTLGGRLPLIDPATLSGDQKDLYQTMRSTLITWADSNGFRGMTDDGKLIGPFNPYLYSTGITPGFLAWMQADSKHTSLDKQTHEVVILTVGAIWRTPYEMYAHSAVARTVGLSEAAIAGLCRGETPAELTPGQLLAHRFASQLTREYRVDDELYREAEKHFGSATLVDLVYLVGLYLLTCALLNAFQIPTPDEARAVEGN</sequence>
<dbReference type="eggNOG" id="COG2128">
    <property type="taxonomic scope" value="Bacteria"/>
</dbReference>
<dbReference type="Gene3D" id="1.20.1290.10">
    <property type="entry name" value="AhpD-like"/>
    <property type="match status" value="1"/>
</dbReference>
<feature type="domain" description="Carboxymuconolactone decarboxylase-like" evidence="1">
    <location>
        <begin position="72"/>
        <end position="141"/>
    </location>
</feature>
<dbReference type="PANTHER" id="PTHR34846:SF11">
    <property type="entry name" value="4-CARBOXYMUCONOLACTONE DECARBOXYLASE FAMILY PROTEIN (AFU_ORTHOLOGUE AFUA_6G11590)"/>
    <property type="match status" value="1"/>
</dbReference>
<dbReference type="Proteomes" id="UP000028870">
    <property type="component" value="Unassembled WGS sequence"/>
</dbReference>
<proteinExistence type="predicted"/>
<dbReference type="PANTHER" id="PTHR34846">
    <property type="entry name" value="4-CARBOXYMUCONOLACTONE DECARBOXYLASE FAMILY PROTEIN (AFU_ORTHOLOGUE AFUA_6G11590)"/>
    <property type="match status" value="1"/>
</dbReference>
<comment type="caution">
    <text evidence="2">The sequence shown here is derived from an EMBL/GenBank/DDBJ whole genome shotgun (WGS) entry which is preliminary data.</text>
</comment>
<dbReference type="GO" id="GO:0051920">
    <property type="term" value="F:peroxiredoxin activity"/>
    <property type="evidence" value="ECO:0007669"/>
    <property type="project" value="InterPro"/>
</dbReference>
<keyword evidence="3" id="KW-1185">Reference proteome</keyword>